<evidence type="ECO:0000256" key="3">
    <source>
        <dbReference type="ARBA" id="ARBA00022679"/>
    </source>
</evidence>
<comment type="catalytic activity">
    <reaction evidence="5">
        <text>N-terminal L-alanyl-[ribosomal protein bS18] + acetyl-CoA = N-terminal N(alpha)-acetyl-L-alanyl-[ribosomal protein bS18] + CoA + H(+)</text>
        <dbReference type="Rhea" id="RHEA:43756"/>
        <dbReference type="Rhea" id="RHEA-COMP:10676"/>
        <dbReference type="Rhea" id="RHEA-COMP:10677"/>
        <dbReference type="ChEBI" id="CHEBI:15378"/>
        <dbReference type="ChEBI" id="CHEBI:57287"/>
        <dbReference type="ChEBI" id="CHEBI:57288"/>
        <dbReference type="ChEBI" id="CHEBI:64718"/>
        <dbReference type="ChEBI" id="CHEBI:83683"/>
        <dbReference type="EC" id="2.3.1.266"/>
    </reaction>
</comment>
<evidence type="ECO:0000256" key="2">
    <source>
        <dbReference type="ARBA" id="ARBA00022490"/>
    </source>
</evidence>
<dbReference type="InterPro" id="IPR043690">
    <property type="entry name" value="RimI"/>
</dbReference>
<dbReference type="Gene3D" id="3.40.630.30">
    <property type="match status" value="1"/>
</dbReference>
<dbReference type="EC" id="2.3.1.266" evidence="5"/>
<dbReference type="Pfam" id="PF00583">
    <property type="entry name" value="Acetyltransf_1"/>
    <property type="match status" value="1"/>
</dbReference>
<dbReference type="InterPro" id="IPR016181">
    <property type="entry name" value="Acyl_CoA_acyltransferase"/>
</dbReference>
<proteinExistence type="inferred from homology"/>
<dbReference type="AlphaFoldDB" id="A0A5C6U505"/>
<dbReference type="HAMAP" id="MF_02210">
    <property type="entry name" value="RimI"/>
    <property type="match status" value="1"/>
</dbReference>
<keyword evidence="4 5" id="KW-0012">Acyltransferase</keyword>
<keyword evidence="2 5" id="KW-0963">Cytoplasm</keyword>
<dbReference type="EMBL" id="VOPW01000001">
    <property type="protein sequence ID" value="TXC66815.1"/>
    <property type="molecule type" value="Genomic_DNA"/>
</dbReference>
<feature type="binding site" evidence="5">
    <location>
        <position position="117"/>
    </location>
    <ligand>
        <name>acetyl-CoA</name>
        <dbReference type="ChEBI" id="CHEBI:57288"/>
    </ligand>
</feature>
<feature type="active site" description="Proton acceptor" evidence="5">
    <location>
        <position position="112"/>
    </location>
</feature>
<feature type="active site" description="Proton donor" evidence="5">
    <location>
        <position position="124"/>
    </location>
</feature>
<dbReference type="InterPro" id="IPR006464">
    <property type="entry name" value="AcTrfase_RimI/Ard1"/>
</dbReference>
<dbReference type="Proteomes" id="UP000321832">
    <property type="component" value="Unassembled WGS sequence"/>
</dbReference>
<evidence type="ECO:0000256" key="1">
    <source>
        <dbReference type="ARBA" id="ARBA00005395"/>
    </source>
</evidence>
<evidence type="ECO:0000259" key="6">
    <source>
        <dbReference type="PROSITE" id="PS51186"/>
    </source>
</evidence>
<gene>
    <name evidence="5 7" type="primary">rimI</name>
    <name evidence="7" type="ORF">FSC37_16420</name>
</gene>
<evidence type="ECO:0000256" key="4">
    <source>
        <dbReference type="ARBA" id="ARBA00023315"/>
    </source>
</evidence>
<dbReference type="CDD" id="cd04301">
    <property type="entry name" value="NAT_SF"/>
    <property type="match status" value="1"/>
</dbReference>
<dbReference type="PANTHER" id="PTHR43420:SF44">
    <property type="entry name" value="ACETYLTRANSFERASE YPEA"/>
    <property type="match status" value="1"/>
</dbReference>
<keyword evidence="8" id="KW-1185">Reference proteome</keyword>
<evidence type="ECO:0000313" key="8">
    <source>
        <dbReference type="Proteomes" id="UP000321832"/>
    </source>
</evidence>
<dbReference type="SUPFAM" id="SSF55729">
    <property type="entry name" value="Acyl-CoA N-acyltransferases (Nat)"/>
    <property type="match status" value="1"/>
</dbReference>
<feature type="domain" description="N-acetyltransferase" evidence="6">
    <location>
        <begin position="10"/>
        <end position="157"/>
    </location>
</feature>
<keyword evidence="3 5" id="KW-0808">Transferase</keyword>
<comment type="caution">
    <text evidence="5">Lacks conserved residue(s) required for the propagation of feature annotation.</text>
</comment>
<name>A0A5C6U505_9BURK</name>
<dbReference type="NCBIfam" id="TIGR01575">
    <property type="entry name" value="rimI"/>
    <property type="match status" value="1"/>
</dbReference>
<comment type="similarity">
    <text evidence="1 5">Belongs to the acetyltransferase family. RimI subfamily.</text>
</comment>
<dbReference type="PANTHER" id="PTHR43420">
    <property type="entry name" value="ACETYLTRANSFERASE"/>
    <property type="match status" value="1"/>
</dbReference>
<dbReference type="InterPro" id="IPR000182">
    <property type="entry name" value="GNAT_dom"/>
</dbReference>
<comment type="caution">
    <text evidence="7">The sequence shown here is derived from an EMBL/GenBank/DDBJ whole genome shotgun (WGS) entry which is preliminary data.</text>
</comment>
<comment type="function">
    <text evidence="5">Acetylates the N-terminal alanine of ribosomal protein bS18.</text>
</comment>
<protein>
    <recommendedName>
        <fullName evidence="5">[Ribosomal protein bS18]-alanine N-acetyltransferase</fullName>
        <ecNumber evidence="5">2.3.1.266</ecNumber>
    </recommendedName>
</protein>
<sequence length="164" mass="18278">MSAVPLPRQRTLLPMHAAHLDAVMAIEADAYAFPWSRGNFVDSLAAGYDARVLYDEGGEILGYFVAMAGVDEMHLLNITVAPSAWHQGHARFMLEALADLCRQRRANQLWLEVRESNGRARAIYRRHGFAEVGKRRGYYPAAHGRREDAVVMSLAIDGAQRGLD</sequence>
<organism evidence="7 8">
    <name type="scientific">Piscinibacter aquaticus</name>
    <dbReference type="NCBI Taxonomy" id="392597"/>
    <lineage>
        <taxon>Bacteria</taxon>
        <taxon>Pseudomonadati</taxon>
        <taxon>Pseudomonadota</taxon>
        <taxon>Betaproteobacteria</taxon>
        <taxon>Burkholderiales</taxon>
        <taxon>Sphaerotilaceae</taxon>
        <taxon>Piscinibacter</taxon>
    </lineage>
</organism>
<reference evidence="7 8" key="1">
    <citation type="submission" date="2019-08" db="EMBL/GenBank/DDBJ databases">
        <authorList>
            <person name="Khan S.A."/>
            <person name="Jeon C.O."/>
            <person name="Jeong S.E."/>
        </authorList>
    </citation>
    <scope>NUCLEOTIDE SEQUENCE [LARGE SCALE GENOMIC DNA]</scope>
    <source>
        <strain evidence="8">IMCC1728</strain>
    </source>
</reference>
<accession>A0A5C6U505</accession>
<dbReference type="GO" id="GO:0008999">
    <property type="term" value="F:protein-N-terminal-alanine acetyltransferase activity"/>
    <property type="evidence" value="ECO:0007669"/>
    <property type="project" value="UniProtKB-UniRule"/>
</dbReference>
<evidence type="ECO:0000313" key="7">
    <source>
        <dbReference type="EMBL" id="TXC66815.1"/>
    </source>
</evidence>
<dbReference type="InterPro" id="IPR050680">
    <property type="entry name" value="YpeA/RimI_acetyltransf"/>
</dbReference>
<dbReference type="PROSITE" id="PS51186">
    <property type="entry name" value="GNAT"/>
    <property type="match status" value="1"/>
</dbReference>
<dbReference type="GO" id="GO:0005737">
    <property type="term" value="C:cytoplasm"/>
    <property type="evidence" value="ECO:0007669"/>
    <property type="project" value="UniProtKB-SubCell"/>
</dbReference>
<evidence type="ECO:0000256" key="5">
    <source>
        <dbReference type="HAMAP-Rule" id="MF_02210"/>
    </source>
</evidence>
<comment type="subcellular location">
    <subcellularLocation>
        <location evidence="5">Cytoplasm</location>
    </subcellularLocation>
</comment>